<organism evidence="7 8">
    <name type="scientific">Ammoniphilus resinae</name>
    <dbReference type="NCBI Taxonomy" id="861532"/>
    <lineage>
        <taxon>Bacteria</taxon>
        <taxon>Bacillati</taxon>
        <taxon>Bacillota</taxon>
        <taxon>Bacilli</taxon>
        <taxon>Bacillales</taxon>
        <taxon>Paenibacillaceae</taxon>
        <taxon>Aneurinibacillus group</taxon>
        <taxon>Ammoniphilus</taxon>
    </lineage>
</organism>
<proteinExistence type="predicted"/>
<keyword evidence="3" id="KW-0560">Oxidoreductase</keyword>
<gene>
    <name evidence="7" type="ORF">J2Z37_001290</name>
</gene>
<evidence type="ECO:0000259" key="6">
    <source>
        <dbReference type="PROSITE" id="PS51296"/>
    </source>
</evidence>
<dbReference type="InterPro" id="IPR017941">
    <property type="entry name" value="Rieske_2Fe-2S"/>
</dbReference>
<keyword evidence="8" id="KW-1185">Reference proteome</keyword>
<keyword evidence="1" id="KW-0001">2Fe-2S</keyword>
<name>A0ABS4GLZ6_9BACL</name>
<dbReference type="Pfam" id="PF19301">
    <property type="entry name" value="LigXa_C"/>
    <property type="match status" value="1"/>
</dbReference>
<dbReference type="SUPFAM" id="SSF50022">
    <property type="entry name" value="ISP domain"/>
    <property type="match status" value="1"/>
</dbReference>
<dbReference type="PROSITE" id="PS51296">
    <property type="entry name" value="RIESKE"/>
    <property type="match status" value="1"/>
</dbReference>
<dbReference type="InterPro" id="IPR036922">
    <property type="entry name" value="Rieske_2Fe-2S_sf"/>
</dbReference>
<keyword evidence="2" id="KW-0479">Metal-binding</keyword>
<keyword evidence="5" id="KW-0411">Iron-sulfur</keyword>
<dbReference type="CDD" id="cd08878">
    <property type="entry name" value="RHO_alpha_C_DMO-like"/>
    <property type="match status" value="1"/>
</dbReference>
<dbReference type="RefSeq" id="WP_209809362.1">
    <property type="nucleotide sequence ID" value="NZ_JAGGKT010000002.1"/>
</dbReference>
<accession>A0ABS4GLZ6</accession>
<dbReference type="Pfam" id="PF00355">
    <property type="entry name" value="Rieske"/>
    <property type="match status" value="1"/>
</dbReference>
<dbReference type="CDD" id="cd03479">
    <property type="entry name" value="Rieske_RO_Alpha_PhDO_like"/>
    <property type="match status" value="1"/>
</dbReference>
<dbReference type="PANTHER" id="PTHR21266:SF59">
    <property type="entry name" value="BLR4922 PROTEIN"/>
    <property type="match status" value="1"/>
</dbReference>
<reference evidence="7 8" key="1">
    <citation type="submission" date="2021-03" db="EMBL/GenBank/DDBJ databases">
        <title>Genomic Encyclopedia of Type Strains, Phase IV (KMG-IV): sequencing the most valuable type-strain genomes for metagenomic binning, comparative biology and taxonomic classification.</title>
        <authorList>
            <person name="Goeker M."/>
        </authorList>
    </citation>
    <scope>NUCLEOTIDE SEQUENCE [LARGE SCALE GENOMIC DNA]</scope>
    <source>
        <strain evidence="7 8">DSM 24738</strain>
    </source>
</reference>
<evidence type="ECO:0000256" key="4">
    <source>
        <dbReference type="ARBA" id="ARBA00023004"/>
    </source>
</evidence>
<dbReference type="InterPro" id="IPR050584">
    <property type="entry name" value="Cholesterol_7-desaturase"/>
</dbReference>
<protein>
    <submittedName>
        <fullName evidence="7">Phenylpropionate dioxygenase-like ring-hydroxylating dioxygenase large terminal subunit</fullName>
    </submittedName>
</protein>
<dbReference type="SUPFAM" id="SSF55961">
    <property type="entry name" value="Bet v1-like"/>
    <property type="match status" value="1"/>
</dbReference>
<dbReference type="PANTHER" id="PTHR21266">
    <property type="entry name" value="IRON-SULFUR DOMAIN CONTAINING PROTEIN"/>
    <property type="match status" value="1"/>
</dbReference>
<dbReference type="Proteomes" id="UP001519343">
    <property type="component" value="Unassembled WGS sequence"/>
</dbReference>
<evidence type="ECO:0000313" key="8">
    <source>
        <dbReference type="Proteomes" id="UP001519343"/>
    </source>
</evidence>
<dbReference type="Gene3D" id="3.90.380.10">
    <property type="entry name" value="Naphthalene 1,2-dioxygenase Alpha Subunit, Chain A, domain 1"/>
    <property type="match status" value="1"/>
</dbReference>
<sequence length="424" mass="47451">MLSREQNVMLTKSGPGTPMGELLRLYWFPALLSSELPEPGGPPVRVKLLNEDLVAFRDEKGVVGIIDERCPHRGVSLYFGVNQGCGLQCAYHGWTFDTQGNCTDMPSEPPESNFKSKVKIKSYSTIERGGVIWTYMGPEDQEPPFPNLIWNTVDESQVFVTKRIQQSNFFQALEGGLDSSHISILHKGAFDYNVSGASDIKKFITNSAAPKYVVLETDFGALMGAGRDAGEYGTYWRTTAFLMPFFQMVCPYSDEPRNGHVWVPIDDETCMNWCLNWHPTRALTEQEIENFKKGLGIHTDLIPGTFYPVQNKENDYLIDRGLQTSGKLFSGIKGVGTQDAAMQESQGAIFDRTNERLGLSDAAIIALRRMLLRAMADLEKGTYPASLQSNYHIVDAPAMVLPKNETFRTKIFEELKYGVPVKNQ</sequence>
<evidence type="ECO:0000313" key="7">
    <source>
        <dbReference type="EMBL" id="MBP1931293.1"/>
    </source>
</evidence>
<dbReference type="EMBL" id="JAGGKT010000002">
    <property type="protein sequence ID" value="MBP1931293.1"/>
    <property type="molecule type" value="Genomic_DNA"/>
</dbReference>
<comment type="caution">
    <text evidence="7">The sequence shown here is derived from an EMBL/GenBank/DDBJ whole genome shotgun (WGS) entry which is preliminary data.</text>
</comment>
<dbReference type="Gene3D" id="2.102.10.10">
    <property type="entry name" value="Rieske [2Fe-2S] iron-sulphur domain"/>
    <property type="match status" value="1"/>
</dbReference>
<dbReference type="InterPro" id="IPR045623">
    <property type="entry name" value="LigXa_C"/>
</dbReference>
<feature type="domain" description="Rieske" evidence="6">
    <location>
        <begin position="27"/>
        <end position="134"/>
    </location>
</feature>
<evidence type="ECO:0000256" key="1">
    <source>
        <dbReference type="ARBA" id="ARBA00022714"/>
    </source>
</evidence>
<evidence type="ECO:0000256" key="2">
    <source>
        <dbReference type="ARBA" id="ARBA00022723"/>
    </source>
</evidence>
<evidence type="ECO:0000256" key="5">
    <source>
        <dbReference type="ARBA" id="ARBA00023014"/>
    </source>
</evidence>
<evidence type="ECO:0000256" key="3">
    <source>
        <dbReference type="ARBA" id="ARBA00023002"/>
    </source>
</evidence>
<keyword evidence="4" id="KW-0408">Iron</keyword>